<dbReference type="GO" id="GO:0046785">
    <property type="term" value="P:microtubule polymerization"/>
    <property type="evidence" value="ECO:0007669"/>
    <property type="project" value="InterPro"/>
</dbReference>
<dbReference type="GO" id="GO:0032273">
    <property type="term" value="P:positive regulation of protein polymerization"/>
    <property type="evidence" value="ECO:0007669"/>
    <property type="project" value="TreeGrafter"/>
</dbReference>
<dbReference type="OMA" id="MAKDCEI"/>
<sequence length="144" mass="16541">MDSSKDLKHTFKIMTQGKNEIDGKTFAKMAKDCEILDKNLTLTQVDLIFAKVKGNPHIRTLNYETFQKGLEMMAEKKETDFDSLVSQIIEHGGVHYQGTKGYSKFHDDKSTYTGQYKHEKPIAQDEDKIEALHETVEQEGQQQK</sequence>
<dbReference type="GO" id="GO:0015631">
    <property type="term" value="F:tubulin binding"/>
    <property type="evidence" value="ECO:0007669"/>
    <property type="project" value="InterPro"/>
</dbReference>
<comment type="caution">
    <text evidence="2">The sequence shown here is derived from an EMBL/GenBank/DDBJ whole genome shotgun (WGS) entry which is preliminary data.</text>
</comment>
<protein>
    <submittedName>
        <fullName evidence="2">Uncharacterized protein</fullName>
    </submittedName>
</protein>
<evidence type="ECO:0000256" key="1">
    <source>
        <dbReference type="ARBA" id="ARBA00010994"/>
    </source>
</evidence>
<proteinExistence type="inferred from homology"/>
<keyword evidence="3" id="KW-1185">Reference proteome</keyword>
<dbReference type="Pfam" id="PF05517">
    <property type="entry name" value="p25-alpha"/>
    <property type="match status" value="1"/>
</dbReference>
<dbReference type="InterPro" id="IPR011992">
    <property type="entry name" value="EF-hand-dom_pair"/>
</dbReference>
<evidence type="ECO:0000313" key="2">
    <source>
        <dbReference type="EMBL" id="KRX06375.1"/>
    </source>
</evidence>
<evidence type="ECO:0000313" key="3">
    <source>
        <dbReference type="Proteomes" id="UP000054937"/>
    </source>
</evidence>
<dbReference type="InParanoid" id="A0A0V0QVV8"/>
<gene>
    <name evidence="2" type="ORF">PPERSA_04988</name>
</gene>
<dbReference type="OrthoDB" id="548799at2759"/>
<dbReference type="PANTHER" id="PTHR12932:SF9">
    <property type="entry name" value="TUBULIN POLYMERIZATION-PROMOTING PROTEIN HOMOLOG"/>
    <property type="match status" value="1"/>
</dbReference>
<dbReference type="EMBL" id="LDAU01000096">
    <property type="protein sequence ID" value="KRX06375.1"/>
    <property type="molecule type" value="Genomic_DNA"/>
</dbReference>
<dbReference type="Proteomes" id="UP000054937">
    <property type="component" value="Unassembled WGS sequence"/>
</dbReference>
<dbReference type="GO" id="GO:0001578">
    <property type="term" value="P:microtubule bundle formation"/>
    <property type="evidence" value="ECO:0007669"/>
    <property type="project" value="TreeGrafter"/>
</dbReference>
<name>A0A0V0QVV8_PSEPJ</name>
<comment type="similarity">
    <text evidence="1">Belongs to the TPPP family.</text>
</comment>
<dbReference type="Gene3D" id="1.10.238.10">
    <property type="entry name" value="EF-hand"/>
    <property type="match status" value="1"/>
</dbReference>
<reference evidence="2 3" key="1">
    <citation type="journal article" date="2015" name="Sci. Rep.">
        <title>Genome of the facultative scuticociliatosis pathogen Pseudocohnilembus persalinus provides insight into its virulence through horizontal gene transfer.</title>
        <authorList>
            <person name="Xiong J."/>
            <person name="Wang G."/>
            <person name="Cheng J."/>
            <person name="Tian M."/>
            <person name="Pan X."/>
            <person name="Warren A."/>
            <person name="Jiang C."/>
            <person name="Yuan D."/>
            <person name="Miao W."/>
        </authorList>
    </citation>
    <scope>NUCLEOTIDE SEQUENCE [LARGE SCALE GENOMIC DNA]</scope>
    <source>
        <strain evidence="2">36N120E</strain>
    </source>
</reference>
<dbReference type="InterPro" id="IPR008907">
    <property type="entry name" value="TPP/p25"/>
</dbReference>
<dbReference type="GO" id="GO:0005874">
    <property type="term" value="C:microtubule"/>
    <property type="evidence" value="ECO:0007669"/>
    <property type="project" value="TreeGrafter"/>
</dbReference>
<dbReference type="AlphaFoldDB" id="A0A0V0QVV8"/>
<dbReference type="PANTHER" id="PTHR12932">
    <property type="entry name" value="P25 ALPHA-RELATED"/>
    <property type="match status" value="1"/>
</dbReference>
<organism evidence="2 3">
    <name type="scientific">Pseudocohnilembus persalinus</name>
    <name type="common">Ciliate</name>
    <dbReference type="NCBI Taxonomy" id="266149"/>
    <lineage>
        <taxon>Eukaryota</taxon>
        <taxon>Sar</taxon>
        <taxon>Alveolata</taxon>
        <taxon>Ciliophora</taxon>
        <taxon>Intramacronucleata</taxon>
        <taxon>Oligohymenophorea</taxon>
        <taxon>Scuticociliatia</taxon>
        <taxon>Philasterida</taxon>
        <taxon>Pseudocohnilembidae</taxon>
        <taxon>Pseudocohnilembus</taxon>
    </lineage>
</organism>
<dbReference type="SUPFAM" id="SSF47473">
    <property type="entry name" value="EF-hand"/>
    <property type="match status" value="1"/>
</dbReference>
<accession>A0A0V0QVV8</accession>